<dbReference type="PANTHER" id="PTHR45675:SF8">
    <property type="entry name" value="TRANSCRIPTION FACTOR MYB27"/>
    <property type="match status" value="1"/>
</dbReference>
<comment type="subcellular location">
    <subcellularLocation>
        <location evidence="1">Nucleus</location>
    </subcellularLocation>
</comment>
<feature type="domain" description="Myb-like" evidence="7">
    <location>
        <begin position="59"/>
        <end position="109"/>
    </location>
</feature>
<dbReference type="SMART" id="SM00717">
    <property type="entry name" value="SANT"/>
    <property type="match status" value="2"/>
</dbReference>
<sequence>MPPMQGEELRKGPWLEEEDKRLAASVALLGERRWDSLAKASGLRRTGKSCRLRWLNYLRPNLKRDRLTAEEETIILQLHKQWGNKWSKIARSLPGRTDNEIKNYWRSHLRRKAAQLGGQGNYQSIISNAKQDLLTPECDTVSLRSSNGECNKGDSLRTSDDICDMFGLSNFGIVGSPYETRMTDWLSHLSYGPGGVYHHGDCQSSELCFCFPSEDSYGGSWDSLGFLWDTE</sequence>
<protein>
    <submittedName>
        <fullName evidence="9">MYB6</fullName>
    </submittedName>
</protein>
<proteinExistence type="evidence at transcript level"/>
<dbReference type="GO" id="GO:0003700">
    <property type="term" value="F:DNA-binding transcription factor activity"/>
    <property type="evidence" value="ECO:0007669"/>
    <property type="project" value="InterPro"/>
</dbReference>
<dbReference type="InterPro" id="IPR009057">
    <property type="entry name" value="Homeodomain-like_sf"/>
</dbReference>
<keyword evidence="5" id="KW-0804">Transcription</keyword>
<dbReference type="GO" id="GO:0005634">
    <property type="term" value="C:nucleus"/>
    <property type="evidence" value="ECO:0007669"/>
    <property type="project" value="UniProtKB-SubCell"/>
</dbReference>
<evidence type="ECO:0000259" key="8">
    <source>
        <dbReference type="PROSITE" id="PS51294"/>
    </source>
</evidence>
<dbReference type="PANTHER" id="PTHR45675">
    <property type="entry name" value="MYB TRANSCRIPTION FACTOR-RELATED-RELATED"/>
    <property type="match status" value="1"/>
</dbReference>
<dbReference type="InterPro" id="IPR017930">
    <property type="entry name" value="Myb_dom"/>
</dbReference>
<dbReference type="CDD" id="cd00167">
    <property type="entry name" value="SANT"/>
    <property type="match status" value="2"/>
</dbReference>
<dbReference type="EMBL" id="KP875529">
    <property type="protein sequence ID" value="AKP06174.1"/>
    <property type="molecule type" value="mRNA"/>
</dbReference>
<dbReference type="PROSITE" id="PS50090">
    <property type="entry name" value="MYB_LIKE"/>
    <property type="match status" value="2"/>
</dbReference>
<dbReference type="SUPFAM" id="SSF46689">
    <property type="entry name" value="Homeodomain-like"/>
    <property type="match status" value="1"/>
</dbReference>
<evidence type="ECO:0000256" key="4">
    <source>
        <dbReference type="ARBA" id="ARBA00023125"/>
    </source>
</evidence>
<accession>A0A141BT68</accession>
<evidence type="ECO:0000256" key="2">
    <source>
        <dbReference type="ARBA" id="ARBA00022737"/>
    </source>
</evidence>
<dbReference type="AlphaFoldDB" id="A0A141BT68"/>
<name>A0A141BT68_DIOKA</name>
<keyword evidence="6" id="KW-0539">Nucleus</keyword>
<dbReference type="PROSITE" id="PS51294">
    <property type="entry name" value="HTH_MYB"/>
    <property type="match status" value="2"/>
</dbReference>
<dbReference type="GO" id="GO:0043565">
    <property type="term" value="F:sequence-specific DNA binding"/>
    <property type="evidence" value="ECO:0007669"/>
    <property type="project" value="InterPro"/>
</dbReference>
<evidence type="ECO:0000256" key="5">
    <source>
        <dbReference type="ARBA" id="ARBA00023163"/>
    </source>
</evidence>
<evidence type="ECO:0000259" key="7">
    <source>
        <dbReference type="PROSITE" id="PS50090"/>
    </source>
</evidence>
<dbReference type="InterPro" id="IPR044676">
    <property type="entry name" value="EOBI/EOBII-like_plant"/>
</dbReference>
<dbReference type="Pfam" id="PF00249">
    <property type="entry name" value="Myb_DNA-binding"/>
    <property type="match status" value="2"/>
</dbReference>
<feature type="domain" description="Myb-like" evidence="7">
    <location>
        <begin position="6"/>
        <end position="58"/>
    </location>
</feature>
<evidence type="ECO:0000313" key="9">
    <source>
        <dbReference type="EMBL" id="AKP06174.1"/>
    </source>
</evidence>
<keyword evidence="3" id="KW-0805">Transcription regulation</keyword>
<reference evidence="9" key="1">
    <citation type="submission" date="2015-03" db="EMBL/GenBank/DDBJ databases">
        <title>DkMYB6 is involved in regulating genes responsible for removal of persimmon fruit astringency removal.</title>
        <authorList>
            <person name="Yin X."/>
            <person name="Fang F."/>
            <person name="Chen K."/>
        </authorList>
    </citation>
    <scope>NUCLEOTIDE SEQUENCE</scope>
</reference>
<evidence type="ECO:0000256" key="6">
    <source>
        <dbReference type="ARBA" id="ARBA00023242"/>
    </source>
</evidence>
<organism evidence="9">
    <name type="scientific">Diospyros kaki</name>
    <name type="common">Kaki persimmon</name>
    <name type="synonym">Diospyros chinensis</name>
    <dbReference type="NCBI Taxonomy" id="35925"/>
    <lineage>
        <taxon>Eukaryota</taxon>
        <taxon>Viridiplantae</taxon>
        <taxon>Streptophyta</taxon>
        <taxon>Embryophyta</taxon>
        <taxon>Tracheophyta</taxon>
        <taxon>Spermatophyta</taxon>
        <taxon>Magnoliopsida</taxon>
        <taxon>eudicotyledons</taxon>
        <taxon>Gunneridae</taxon>
        <taxon>Pentapetalae</taxon>
        <taxon>asterids</taxon>
        <taxon>Ericales</taxon>
        <taxon>Ebenaceae</taxon>
        <taxon>Diospyros</taxon>
    </lineage>
</organism>
<feature type="domain" description="HTH myb-type" evidence="8">
    <location>
        <begin position="59"/>
        <end position="113"/>
    </location>
</feature>
<keyword evidence="4" id="KW-0238">DNA-binding</keyword>
<dbReference type="Gene3D" id="1.10.10.60">
    <property type="entry name" value="Homeodomain-like"/>
    <property type="match status" value="2"/>
</dbReference>
<evidence type="ECO:0000256" key="3">
    <source>
        <dbReference type="ARBA" id="ARBA00023015"/>
    </source>
</evidence>
<dbReference type="FunFam" id="1.10.10.60:FF:000011">
    <property type="entry name" value="Myb transcription factor"/>
    <property type="match status" value="1"/>
</dbReference>
<keyword evidence="2" id="KW-0677">Repeat</keyword>
<evidence type="ECO:0000256" key="1">
    <source>
        <dbReference type="ARBA" id="ARBA00004123"/>
    </source>
</evidence>
<feature type="domain" description="HTH myb-type" evidence="8">
    <location>
        <begin position="6"/>
        <end position="58"/>
    </location>
</feature>
<dbReference type="InterPro" id="IPR001005">
    <property type="entry name" value="SANT/Myb"/>
</dbReference>